<dbReference type="PANTHER" id="PTHR33392">
    <property type="entry name" value="POLYISOPRENYL-TEICHOIC ACID--PEPTIDOGLYCAN TEICHOIC ACID TRANSFERASE TAGU"/>
    <property type="match status" value="1"/>
</dbReference>
<evidence type="ECO:0000256" key="1">
    <source>
        <dbReference type="ARBA" id="ARBA00006068"/>
    </source>
</evidence>
<accession>A0A7C3DIC7</accession>
<reference evidence="3" key="1">
    <citation type="journal article" date="2020" name="mSystems">
        <title>Genome- and Community-Level Interaction Insights into Carbon Utilization and Element Cycling Functions of Hydrothermarchaeota in Hydrothermal Sediment.</title>
        <authorList>
            <person name="Zhou Z."/>
            <person name="Liu Y."/>
            <person name="Xu W."/>
            <person name="Pan J."/>
            <person name="Luo Z.H."/>
            <person name="Li M."/>
        </authorList>
    </citation>
    <scope>NUCLEOTIDE SEQUENCE [LARGE SCALE GENOMIC DNA]</scope>
    <source>
        <strain evidence="3">SpSt-524</strain>
    </source>
</reference>
<evidence type="ECO:0000313" key="3">
    <source>
        <dbReference type="EMBL" id="HFG21929.1"/>
    </source>
</evidence>
<sequence>MRRVVPFLVLFLLLGLIWWAYPLLQPLLRYGTLPRNLEHPLTVLVLGVAPEYKYYHQRAPENFRGLSDVNLLVRFDPSSKRVAVLSIPRDVYVPIPGYGWYIINHANKFGGPDLAKQVVSNLTGVEIDAYLAVSVEAIRNGVDALGGVTVCVEKPMKYKDTAAKLDIDLEPGCQLLNGAQAEGYLRFRHDALGDIGRIQRQQNFFHALKQQILTPSGLLRLPQAIASVEQNIRTDLTREQIAGLMGFAIQQPQLVSLLTPGRFGQGWEVDQAELQKVVQRYFVNSSNTAKATLEDLRGREAVVLYAAPQETAAIEMRHRLRELGLRVLLREVESVPPRSEVLANGASELAEVLGEAIGLPPRISGEAALYADLTVRIGADFANISRKSQ</sequence>
<dbReference type="AlphaFoldDB" id="A0A7C3DIC7"/>
<name>A0A7C3DIC7_MEIRU</name>
<comment type="similarity">
    <text evidence="1">Belongs to the LytR/CpsA/Psr (LCP) family.</text>
</comment>
<dbReference type="PANTHER" id="PTHR33392:SF6">
    <property type="entry name" value="POLYISOPRENYL-TEICHOIC ACID--PEPTIDOGLYCAN TEICHOIC ACID TRANSFERASE TAGU"/>
    <property type="match status" value="1"/>
</dbReference>
<gene>
    <name evidence="3" type="ORF">ENS82_14675</name>
</gene>
<evidence type="ECO:0000259" key="2">
    <source>
        <dbReference type="Pfam" id="PF03816"/>
    </source>
</evidence>
<comment type="caution">
    <text evidence="3">The sequence shown here is derived from an EMBL/GenBank/DDBJ whole genome shotgun (WGS) entry which is preliminary data.</text>
</comment>
<dbReference type="RefSeq" id="WP_409656454.1">
    <property type="nucleotide sequence ID" value="NZ_JBKBUW010000027.1"/>
</dbReference>
<dbReference type="Gene3D" id="3.40.630.190">
    <property type="entry name" value="LCP protein"/>
    <property type="match status" value="1"/>
</dbReference>
<dbReference type="EMBL" id="DSWI01000036">
    <property type="protein sequence ID" value="HFG21929.1"/>
    <property type="molecule type" value="Genomic_DNA"/>
</dbReference>
<feature type="domain" description="Cell envelope-related transcriptional attenuator" evidence="2">
    <location>
        <begin position="67"/>
        <end position="212"/>
    </location>
</feature>
<dbReference type="Pfam" id="PF03816">
    <property type="entry name" value="LytR_cpsA_psr"/>
    <property type="match status" value="1"/>
</dbReference>
<dbReference type="NCBIfam" id="TIGR00350">
    <property type="entry name" value="lytR_cpsA_psr"/>
    <property type="match status" value="1"/>
</dbReference>
<dbReference type="InterPro" id="IPR050922">
    <property type="entry name" value="LytR/CpsA/Psr_CW_biosynth"/>
</dbReference>
<dbReference type="InterPro" id="IPR004474">
    <property type="entry name" value="LytR_CpsA_psr"/>
</dbReference>
<proteinExistence type="inferred from homology"/>
<protein>
    <submittedName>
        <fullName evidence="3">LytR family transcriptional regulator</fullName>
    </submittedName>
</protein>
<organism evidence="3">
    <name type="scientific">Meiothermus ruber</name>
    <dbReference type="NCBI Taxonomy" id="277"/>
    <lineage>
        <taxon>Bacteria</taxon>
        <taxon>Thermotogati</taxon>
        <taxon>Deinococcota</taxon>
        <taxon>Deinococci</taxon>
        <taxon>Thermales</taxon>
        <taxon>Thermaceae</taxon>
        <taxon>Meiothermus</taxon>
    </lineage>
</organism>